<dbReference type="RefSeq" id="WP_189607511.1">
    <property type="nucleotide sequence ID" value="NZ_BMXR01000002.1"/>
</dbReference>
<protein>
    <submittedName>
        <fullName evidence="2">Uncharacterized protein</fullName>
    </submittedName>
</protein>
<dbReference type="AlphaFoldDB" id="A0A918N8B0"/>
<sequence length="168" mass="18638">MTDIGLGDPAARIRVHGPNRPPLPDYEHRDTLTPAAPGELETLVAATGNHWRKIINLYAKLVHGLLPEYDRWQDERDNRLLQAGSGTALLFSKPVMPVCALTLVMGKTYALDCGFTESRIPDLVTGADGIRISPSQRLILTPYFDYRQLSNARLDALVTLIKDTFPDT</sequence>
<reference evidence="2" key="1">
    <citation type="journal article" date="2014" name="Int. J. Syst. Evol. Microbiol.">
        <title>Complete genome sequence of Corynebacterium casei LMG S-19264T (=DSM 44701T), isolated from a smear-ripened cheese.</title>
        <authorList>
            <consortium name="US DOE Joint Genome Institute (JGI-PGF)"/>
            <person name="Walter F."/>
            <person name="Albersmeier A."/>
            <person name="Kalinowski J."/>
            <person name="Ruckert C."/>
        </authorList>
    </citation>
    <scope>NUCLEOTIDE SEQUENCE</scope>
    <source>
        <strain evidence="2">KCTC 22169</strain>
    </source>
</reference>
<evidence type="ECO:0000313" key="3">
    <source>
        <dbReference type="Proteomes" id="UP000626148"/>
    </source>
</evidence>
<dbReference type="EMBL" id="BMXR01000002">
    <property type="protein sequence ID" value="GGX46014.1"/>
    <property type="molecule type" value="Genomic_DNA"/>
</dbReference>
<dbReference type="InterPro" id="IPR054222">
    <property type="entry name" value="DUF6942"/>
</dbReference>
<organism evidence="2 3">
    <name type="scientific">Saccharospirillum salsuginis</name>
    <dbReference type="NCBI Taxonomy" id="418750"/>
    <lineage>
        <taxon>Bacteria</taxon>
        <taxon>Pseudomonadati</taxon>
        <taxon>Pseudomonadota</taxon>
        <taxon>Gammaproteobacteria</taxon>
        <taxon>Oceanospirillales</taxon>
        <taxon>Saccharospirillaceae</taxon>
        <taxon>Saccharospirillum</taxon>
    </lineage>
</organism>
<evidence type="ECO:0000256" key="1">
    <source>
        <dbReference type="SAM" id="MobiDB-lite"/>
    </source>
</evidence>
<evidence type="ECO:0000313" key="2">
    <source>
        <dbReference type="EMBL" id="GGX46014.1"/>
    </source>
</evidence>
<dbReference type="Proteomes" id="UP000626148">
    <property type="component" value="Unassembled WGS sequence"/>
</dbReference>
<dbReference type="Pfam" id="PF22098">
    <property type="entry name" value="DUF6942"/>
    <property type="match status" value="1"/>
</dbReference>
<proteinExistence type="predicted"/>
<gene>
    <name evidence="2" type="ORF">GCM10007392_11320</name>
</gene>
<name>A0A918N8B0_9GAMM</name>
<accession>A0A918N8B0</accession>
<feature type="region of interest" description="Disordered" evidence="1">
    <location>
        <begin position="1"/>
        <end position="27"/>
    </location>
</feature>
<reference evidence="2" key="2">
    <citation type="submission" date="2020-09" db="EMBL/GenBank/DDBJ databases">
        <authorList>
            <person name="Sun Q."/>
            <person name="Kim S."/>
        </authorList>
    </citation>
    <scope>NUCLEOTIDE SEQUENCE</scope>
    <source>
        <strain evidence="2">KCTC 22169</strain>
    </source>
</reference>
<comment type="caution">
    <text evidence="2">The sequence shown here is derived from an EMBL/GenBank/DDBJ whole genome shotgun (WGS) entry which is preliminary data.</text>
</comment>
<keyword evidence="3" id="KW-1185">Reference proteome</keyword>